<accession>A0ACB8ZNT5</accession>
<keyword evidence="2" id="KW-1185">Reference proteome</keyword>
<comment type="caution">
    <text evidence="1">The sequence shown here is derived from an EMBL/GenBank/DDBJ whole genome shotgun (WGS) entry which is preliminary data.</text>
</comment>
<reference evidence="2" key="1">
    <citation type="journal article" date="2022" name="Mol. Ecol. Resour.">
        <title>The genomes of chicory, endive, great burdock and yacon provide insights into Asteraceae palaeo-polyploidization history and plant inulin production.</title>
        <authorList>
            <person name="Fan W."/>
            <person name="Wang S."/>
            <person name="Wang H."/>
            <person name="Wang A."/>
            <person name="Jiang F."/>
            <person name="Liu H."/>
            <person name="Zhao H."/>
            <person name="Xu D."/>
            <person name="Zhang Y."/>
        </authorList>
    </citation>
    <scope>NUCLEOTIDE SEQUENCE [LARGE SCALE GENOMIC DNA]</scope>
    <source>
        <strain evidence="2">cv. Punajuju</strain>
    </source>
</reference>
<proteinExistence type="predicted"/>
<dbReference type="Proteomes" id="UP001055811">
    <property type="component" value="Linkage Group LG08"/>
</dbReference>
<name>A0ACB8ZNT5_CICIN</name>
<evidence type="ECO:0000313" key="2">
    <source>
        <dbReference type="Proteomes" id="UP001055811"/>
    </source>
</evidence>
<sequence>MRLWVIKILSSIGGDILPNRLIISEMNFFDICLSEPCDTIVLPCRHMCMCIGCAKVLRFQTNRCLICRRPVERLLEIKENRIYPDFP</sequence>
<evidence type="ECO:0000313" key="1">
    <source>
        <dbReference type="EMBL" id="KAI3698898.1"/>
    </source>
</evidence>
<protein>
    <submittedName>
        <fullName evidence="1">Uncharacterized protein</fullName>
    </submittedName>
</protein>
<dbReference type="EMBL" id="CM042016">
    <property type="protein sequence ID" value="KAI3698898.1"/>
    <property type="molecule type" value="Genomic_DNA"/>
</dbReference>
<gene>
    <name evidence="1" type="ORF">L2E82_42805</name>
</gene>
<reference evidence="1 2" key="2">
    <citation type="journal article" date="2022" name="Mol. Ecol. Resour.">
        <title>The genomes of chicory, endive, great burdock and yacon provide insights into Asteraceae paleo-polyploidization history and plant inulin production.</title>
        <authorList>
            <person name="Fan W."/>
            <person name="Wang S."/>
            <person name="Wang H."/>
            <person name="Wang A."/>
            <person name="Jiang F."/>
            <person name="Liu H."/>
            <person name="Zhao H."/>
            <person name="Xu D."/>
            <person name="Zhang Y."/>
        </authorList>
    </citation>
    <scope>NUCLEOTIDE SEQUENCE [LARGE SCALE GENOMIC DNA]</scope>
    <source>
        <strain evidence="2">cv. Punajuju</strain>
        <tissue evidence="1">Leaves</tissue>
    </source>
</reference>
<organism evidence="1 2">
    <name type="scientific">Cichorium intybus</name>
    <name type="common">Chicory</name>
    <dbReference type="NCBI Taxonomy" id="13427"/>
    <lineage>
        <taxon>Eukaryota</taxon>
        <taxon>Viridiplantae</taxon>
        <taxon>Streptophyta</taxon>
        <taxon>Embryophyta</taxon>
        <taxon>Tracheophyta</taxon>
        <taxon>Spermatophyta</taxon>
        <taxon>Magnoliopsida</taxon>
        <taxon>eudicotyledons</taxon>
        <taxon>Gunneridae</taxon>
        <taxon>Pentapetalae</taxon>
        <taxon>asterids</taxon>
        <taxon>campanulids</taxon>
        <taxon>Asterales</taxon>
        <taxon>Asteraceae</taxon>
        <taxon>Cichorioideae</taxon>
        <taxon>Cichorieae</taxon>
        <taxon>Cichoriinae</taxon>
        <taxon>Cichorium</taxon>
    </lineage>
</organism>